<feature type="region of interest" description="Disordered" evidence="1">
    <location>
        <begin position="122"/>
        <end position="281"/>
    </location>
</feature>
<reference evidence="2" key="1">
    <citation type="submission" date="2024-06" db="EMBL/GenBank/DDBJ databases">
        <authorList>
            <person name="Sun Y."/>
        </authorList>
    </citation>
    <scope>NUCLEOTIDE SEQUENCE</scope>
    <source>
        <strain evidence="2">IGA1.0</strain>
    </source>
</reference>
<feature type="compositionally biased region" description="Low complexity" evidence="1">
    <location>
        <begin position="251"/>
        <end position="269"/>
    </location>
</feature>
<evidence type="ECO:0000256" key="1">
    <source>
        <dbReference type="SAM" id="MobiDB-lite"/>
    </source>
</evidence>
<gene>
    <name evidence="2" type="ORF">ABNK63_08170</name>
</gene>
<feature type="region of interest" description="Disordered" evidence="1">
    <location>
        <begin position="50"/>
        <end position="79"/>
    </location>
</feature>
<dbReference type="AlphaFoldDB" id="A0AAU7QQE1"/>
<proteinExistence type="predicted"/>
<sequence length="321" mass="33004">MTTPLPPNDPPRSDEPLPGEAELAALYRELPRSEPSPALDAAVLRAAAAALAPSGDPTVTERRKAPREPGDWVHPKPVSAVTAKAIPSIDGAPRRRRAPPWLITLGSAASLVLVAGLAWQLRESSPPPSAPVAAPEATTPATSDMASREAATPLAGTTAPAPAAQPTPRLADQRAALQAAAAKKMKQDSAVQSARRAAAAKPMAAPPPLAEVAAPAPQVQYAPPPPPAPPAPPAPPQEVSANAAASGMLDQADQPAASSAAAGEQATAARPGDAPAQELDKIRQLFAQGQHDEALQRLRAFRQAHPQWPLPAELQAQLQEP</sequence>
<feature type="compositionally biased region" description="Basic and acidic residues" evidence="1">
    <location>
        <begin position="59"/>
        <end position="74"/>
    </location>
</feature>
<dbReference type="EMBL" id="CP157948">
    <property type="protein sequence ID" value="XBS91590.1"/>
    <property type="molecule type" value="Genomic_DNA"/>
</dbReference>
<dbReference type="RefSeq" id="WP_350017133.1">
    <property type="nucleotide sequence ID" value="NZ_CP157948.1"/>
</dbReference>
<protein>
    <submittedName>
        <fullName evidence="2">Uncharacterized protein</fullName>
    </submittedName>
</protein>
<feature type="compositionally biased region" description="Low complexity" evidence="1">
    <location>
        <begin position="131"/>
        <end position="143"/>
    </location>
</feature>
<name>A0AAU7QQE1_9GAMM</name>
<feature type="compositionally biased region" description="Low complexity" evidence="1">
    <location>
        <begin position="210"/>
        <end position="221"/>
    </location>
</feature>
<evidence type="ECO:0000313" key="2">
    <source>
        <dbReference type="EMBL" id="XBS91590.1"/>
    </source>
</evidence>
<feature type="compositionally biased region" description="Low complexity" evidence="1">
    <location>
        <begin position="194"/>
        <end position="203"/>
    </location>
</feature>
<organism evidence="2">
    <name type="scientific">Rhodanobacter sp. IGA1.0</name>
    <dbReference type="NCBI Taxonomy" id="3158582"/>
    <lineage>
        <taxon>Bacteria</taxon>
        <taxon>Pseudomonadati</taxon>
        <taxon>Pseudomonadota</taxon>
        <taxon>Gammaproteobacteria</taxon>
        <taxon>Lysobacterales</taxon>
        <taxon>Rhodanobacteraceae</taxon>
        <taxon>Rhodanobacter</taxon>
    </lineage>
</organism>
<feature type="compositionally biased region" description="Pro residues" evidence="1">
    <location>
        <begin position="222"/>
        <end position="236"/>
    </location>
</feature>
<feature type="compositionally biased region" description="Low complexity" evidence="1">
    <location>
        <begin position="150"/>
        <end position="182"/>
    </location>
</feature>
<accession>A0AAU7QQE1</accession>